<dbReference type="RefSeq" id="WP_168520147.1">
    <property type="nucleotide sequence ID" value="NZ_JAAXLS010000031.1"/>
</dbReference>
<keyword evidence="4 7" id="KW-0812">Transmembrane</keyword>
<dbReference type="Pfam" id="PF02534">
    <property type="entry name" value="T4SS-DNA_transf"/>
    <property type="match status" value="1"/>
</dbReference>
<dbReference type="SUPFAM" id="SSF52540">
    <property type="entry name" value="P-loop containing nucleoside triphosphate hydrolases"/>
    <property type="match status" value="1"/>
</dbReference>
<evidence type="ECO:0000256" key="6">
    <source>
        <dbReference type="ARBA" id="ARBA00023136"/>
    </source>
</evidence>
<keyword evidence="3" id="KW-1003">Cell membrane</keyword>
<accession>A0ABX1JEJ0</accession>
<protein>
    <submittedName>
        <fullName evidence="8">Type IV secretory system conjugative DNA transfer family protein</fullName>
    </submittedName>
</protein>
<feature type="transmembrane region" description="Helical" evidence="7">
    <location>
        <begin position="82"/>
        <end position="104"/>
    </location>
</feature>
<reference evidence="8 9" key="1">
    <citation type="submission" date="2020-04" db="EMBL/GenBank/DDBJ databases">
        <title>Novel species.</title>
        <authorList>
            <person name="Teo W.F.A."/>
            <person name="Lipun K."/>
            <person name="Srisuk N."/>
            <person name="Duangmal K."/>
        </authorList>
    </citation>
    <scope>NUCLEOTIDE SEQUENCE [LARGE SCALE GENOMIC DNA]</scope>
    <source>
        <strain evidence="8 9">K13G38</strain>
    </source>
</reference>
<name>A0ABX1JEJ0_9PSEU</name>
<keyword evidence="5 7" id="KW-1133">Transmembrane helix</keyword>
<dbReference type="CDD" id="cd01127">
    <property type="entry name" value="TrwB_TraG_TraD_VirD4"/>
    <property type="match status" value="1"/>
</dbReference>
<dbReference type="EMBL" id="JAAXLS010000031">
    <property type="protein sequence ID" value="NKQ57125.1"/>
    <property type="molecule type" value="Genomic_DNA"/>
</dbReference>
<dbReference type="Gene3D" id="3.40.50.300">
    <property type="entry name" value="P-loop containing nucleotide triphosphate hydrolases"/>
    <property type="match status" value="1"/>
</dbReference>
<dbReference type="PANTHER" id="PTHR37937">
    <property type="entry name" value="CONJUGATIVE TRANSFER: DNA TRANSPORT"/>
    <property type="match status" value="1"/>
</dbReference>
<evidence type="ECO:0000256" key="2">
    <source>
        <dbReference type="ARBA" id="ARBA00008806"/>
    </source>
</evidence>
<evidence type="ECO:0000313" key="9">
    <source>
        <dbReference type="Proteomes" id="UP000715441"/>
    </source>
</evidence>
<sequence length="661" mass="71483">MRTFKAVLVAVVLIFVGVALSGWHVKVAVVWPWFVVAGVAAAVFGLAELVRGNLARFATVSAGVVGLSVWFVGWVPEETPGYGVWLWGLFVGGPVLLFTVVLGLRGRGGSRGLIGRWSRRARRNDGVASRWQIFRVASKSAMRRKAKTVKPSLRHVSWWQRRRTPVTEYATRLARVGGQGIWSPVEDVTLRMGGPRTGKTGELAGRILDAPGAVIATSTRTDLIDLTAGVRRGRGPLYVFNPSGLAGLESTISFDPLTGCASPVMATYRAGDLLPTGGGDAERDHWVSLARQALAALMHAAALGELSMREVQSWVADPEGATDEVLRLLRRSSEPAFAQAAQQFLTTNERTRSSITTTIMPALGWLTDPAATAAATGGSFEVAELLESHATVYMLGAEEGHTAPLVAALTAHIAREARRIAAQCPGGRLDPALTLVLDEAALICPIPLHNWTADMGGRNVTIHIGAQSRAQLRQRWGDTGAAAIMTNSATVMILGGSRDPDDLGAYSMLTADRDEQVDTEDADGKVTGRSLRKVPVLSPGQISQLPAMHAVIIRRGMPAAVGRLQMAWKRRDVKAAARAERYAVLAERWIERWGEWATRADAAADRIEAWFTARAAARRDKRRAARANAAMPVWERAEQVVRAEVIRLDTIRDAERGEGER</sequence>
<dbReference type="InterPro" id="IPR027417">
    <property type="entry name" value="P-loop_NTPase"/>
</dbReference>
<evidence type="ECO:0000256" key="3">
    <source>
        <dbReference type="ARBA" id="ARBA00022475"/>
    </source>
</evidence>
<evidence type="ECO:0000256" key="7">
    <source>
        <dbReference type="SAM" id="Phobius"/>
    </source>
</evidence>
<evidence type="ECO:0000256" key="4">
    <source>
        <dbReference type="ARBA" id="ARBA00022692"/>
    </source>
</evidence>
<keyword evidence="6 7" id="KW-0472">Membrane</keyword>
<comment type="caution">
    <text evidence="8">The sequence shown here is derived from an EMBL/GenBank/DDBJ whole genome shotgun (WGS) entry which is preliminary data.</text>
</comment>
<comment type="similarity">
    <text evidence="2">Belongs to the VirD4/TraG family.</text>
</comment>
<proteinExistence type="inferred from homology"/>
<dbReference type="InterPro" id="IPR051539">
    <property type="entry name" value="T4SS-coupling_protein"/>
</dbReference>
<dbReference type="InterPro" id="IPR003688">
    <property type="entry name" value="TraG/VirD4"/>
</dbReference>
<organism evidence="8 9">
    <name type="scientific">Amycolatopsis acididurans</name>
    <dbReference type="NCBI Taxonomy" id="2724524"/>
    <lineage>
        <taxon>Bacteria</taxon>
        <taxon>Bacillati</taxon>
        <taxon>Actinomycetota</taxon>
        <taxon>Actinomycetes</taxon>
        <taxon>Pseudonocardiales</taxon>
        <taxon>Pseudonocardiaceae</taxon>
        <taxon>Amycolatopsis</taxon>
    </lineage>
</organism>
<evidence type="ECO:0000313" key="8">
    <source>
        <dbReference type="EMBL" id="NKQ57125.1"/>
    </source>
</evidence>
<comment type="subcellular location">
    <subcellularLocation>
        <location evidence="1">Cell membrane</location>
        <topology evidence="1">Multi-pass membrane protein</topology>
    </subcellularLocation>
</comment>
<gene>
    <name evidence="8" type="ORF">HFP15_30070</name>
</gene>
<evidence type="ECO:0000256" key="5">
    <source>
        <dbReference type="ARBA" id="ARBA00022989"/>
    </source>
</evidence>
<keyword evidence="9" id="KW-1185">Reference proteome</keyword>
<evidence type="ECO:0000256" key="1">
    <source>
        <dbReference type="ARBA" id="ARBA00004651"/>
    </source>
</evidence>
<feature type="transmembrane region" description="Helical" evidence="7">
    <location>
        <begin position="31"/>
        <end position="50"/>
    </location>
</feature>
<dbReference type="Proteomes" id="UP000715441">
    <property type="component" value="Unassembled WGS sequence"/>
</dbReference>
<feature type="transmembrane region" description="Helical" evidence="7">
    <location>
        <begin position="57"/>
        <end position="76"/>
    </location>
</feature>
<dbReference type="PANTHER" id="PTHR37937:SF1">
    <property type="entry name" value="CONJUGATIVE TRANSFER: DNA TRANSPORT"/>
    <property type="match status" value="1"/>
</dbReference>